<reference evidence="5 6" key="1">
    <citation type="submission" date="2019-07" db="EMBL/GenBank/DDBJ databases">
        <title>Genomic Encyclopedia of Type Strains, Phase IV (KMG-IV): sequencing the most valuable type-strain genomes for metagenomic binning, comparative biology and taxonomic classification.</title>
        <authorList>
            <person name="Goeker M."/>
        </authorList>
    </citation>
    <scope>NUCLEOTIDE SEQUENCE [LARGE SCALE GENOMIC DNA]</scope>
    <source>
        <strain evidence="5 6">SS015</strain>
    </source>
</reference>
<protein>
    <submittedName>
        <fullName evidence="5">Putative cold-shock DNA-binding protein</fullName>
    </submittedName>
</protein>
<dbReference type="PRINTS" id="PR00050">
    <property type="entry name" value="COLDSHOCK"/>
</dbReference>
<dbReference type="Gene3D" id="2.40.50.140">
    <property type="entry name" value="Nucleic acid-binding proteins"/>
    <property type="match status" value="1"/>
</dbReference>
<dbReference type="PROSITE" id="PS00352">
    <property type="entry name" value="CSD_1"/>
    <property type="match status" value="1"/>
</dbReference>
<proteinExistence type="predicted"/>
<dbReference type="GO" id="GO:0003677">
    <property type="term" value="F:DNA binding"/>
    <property type="evidence" value="ECO:0007669"/>
    <property type="project" value="UniProtKB-KW"/>
</dbReference>
<dbReference type="PIRSF" id="PIRSF002599">
    <property type="entry name" value="Cold_shock_A"/>
    <property type="match status" value="1"/>
</dbReference>
<gene>
    <name evidence="5" type="ORF">EDC39_103141</name>
</gene>
<organism evidence="5 6">
    <name type="scientific">Geothermobacter ehrlichii</name>
    <dbReference type="NCBI Taxonomy" id="213224"/>
    <lineage>
        <taxon>Bacteria</taxon>
        <taxon>Pseudomonadati</taxon>
        <taxon>Thermodesulfobacteriota</taxon>
        <taxon>Desulfuromonadia</taxon>
        <taxon>Desulfuromonadales</taxon>
        <taxon>Geothermobacteraceae</taxon>
        <taxon>Geothermobacter</taxon>
    </lineage>
</organism>
<evidence type="ECO:0000256" key="3">
    <source>
        <dbReference type="RuleBase" id="RU000408"/>
    </source>
</evidence>
<dbReference type="RefSeq" id="WP_281289723.1">
    <property type="nucleotide sequence ID" value="NZ_VNIB01000003.1"/>
</dbReference>
<dbReference type="Pfam" id="PF00313">
    <property type="entry name" value="CSD"/>
    <property type="match status" value="1"/>
</dbReference>
<dbReference type="CDD" id="cd04458">
    <property type="entry name" value="CSP_CDS"/>
    <property type="match status" value="1"/>
</dbReference>
<evidence type="ECO:0000256" key="1">
    <source>
        <dbReference type="ARBA" id="ARBA00004496"/>
    </source>
</evidence>
<comment type="subcellular location">
    <subcellularLocation>
        <location evidence="1 3">Cytoplasm</location>
    </subcellularLocation>
</comment>
<evidence type="ECO:0000256" key="2">
    <source>
        <dbReference type="ARBA" id="ARBA00022490"/>
    </source>
</evidence>
<dbReference type="Proteomes" id="UP000324159">
    <property type="component" value="Unassembled WGS sequence"/>
</dbReference>
<feature type="domain" description="CSD" evidence="4">
    <location>
        <begin position="2"/>
        <end position="66"/>
    </location>
</feature>
<evidence type="ECO:0000313" key="5">
    <source>
        <dbReference type="EMBL" id="TYO99295.1"/>
    </source>
</evidence>
<keyword evidence="5" id="KW-0238">DNA-binding</keyword>
<dbReference type="InterPro" id="IPR019844">
    <property type="entry name" value="CSD_CS"/>
</dbReference>
<dbReference type="InterPro" id="IPR002059">
    <property type="entry name" value="CSP_DNA-bd"/>
</dbReference>
<dbReference type="AlphaFoldDB" id="A0A5D3WJZ7"/>
<dbReference type="InterPro" id="IPR011129">
    <property type="entry name" value="CSD"/>
</dbReference>
<comment type="caution">
    <text evidence="5">The sequence shown here is derived from an EMBL/GenBank/DDBJ whole genome shotgun (WGS) entry which is preliminary data.</text>
</comment>
<evidence type="ECO:0000313" key="6">
    <source>
        <dbReference type="Proteomes" id="UP000324159"/>
    </source>
</evidence>
<accession>A0A5D3WJZ7</accession>
<dbReference type="EMBL" id="VNIB01000003">
    <property type="protein sequence ID" value="TYO99295.1"/>
    <property type="molecule type" value="Genomic_DNA"/>
</dbReference>
<dbReference type="SMART" id="SM00357">
    <property type="entry name" value="CSP"/>
    <property type="match status" value="1"/>
</dbReference>
<dbReference type="InterPro" id="IPR012156">
    <property type="entry name" value="Cold_shock_CspA"/>
</dbReference>
<keyword evidence="2" id="KW-0963">Cytoplasm</keyword>
<dbReference type="PROSITE" id="PS51857">
    <property type="entry name" value="CSD_2"/>
    <property type="match status" value="1"/>
</dbReference>
<name>A0A5D3WJZ7_9BACT</name>
<dbReference type="PANTHER" id="PTHR11544">
    <property type="entry name" value="COLD SHOCK DOMAIN CONTAINING PROTEINS"/>
    <property type="match status" value="1"/>
</dbReference>
<dbReference type="FunFam" id="2.40.50.140:FF:000006">
    <property type="entry name" value="Cold shock protein CspC"/>
    <property type="match status" value="1"/>
</dbReference>
<dbReference type="GO" id="GO:0005829">
    <property type="term" value="C:cytosol"/>
    <property type="evidence" value="ECO:0007669"/>
    <property type="project" value="UniProtKB-ARBA"/>
</dbReference>
<dbReference type="InterPro" id="IPR012340">
    <property type="entry name" value="NA-bd_OB-fold"/>
</dbReference>
<evidence type="ECO:0000259" key="4">
    <source>
        <dbReference type="PROSITE" id="PS51857"/>
    </source>
</evidence>
<dbReference type="InterPro" id="IPR050181">
    <property type="entry name" value="Cold_shock_domain"/>
</dbReference>
<sequence>MTMRGTVKWFNNAKGFGFIEQEGGPDIFVHFSAIRMEGYRTLNEGDLVQFEMVEGPKGLQAQNVTLC</sequence>
<keyword evidence="6" id="KW-1185">Reference proteome</keyword>
<dbReference type="SUPFAM" id="SSF50249">
    <property type="entry name" value="Nucleic acid-binding proteins"/>
    <property type="match status" value="1"/>
</dbReference>